<keyword evidence="1" id="KW-0472">Membrane</keyword>
<dbReference type="AlphaFoldDB" id="A0A0E9XST1"/>
<proteinExistence type="predicted"/>
<reference evidence="2" key="2">
    <citation type="journal article" date="2015" name="Fish Shellfish Immunol.">
        <title>Early steps in the European eel (Anguilla anguilla)-Vibrio vulnificus interaction in the gills: Role of the RtxA13 toxin.</title>
        <authorList>
            <person name="Callol A."/>
            <person name="Pajuelo D."/>
            <person name="Ebbesson L."/>
            <person name="Teles M."/>
            <person name="MacKenzie S."/>
            <person name="Amaro C."/>
        </authorList>
    </citation>
    <scope>NUCLEOTIDE SEQUENCE</scope>
</reference>
<feature type="transmembrane region" description="Helical" evidence="1">
    <location>
        <begin position="37"/>
        <end position="62"/>
    </location>
</feature>
<dbReference type="EMBL" id="GBXM01003091">
    <property type="protein sequence ID" value="JAI05487.1"/>
    <property type="molecule type" value="Transcribed_RNA"/>
</dbReference>
<keyword evidence="1" id="KW-0812">Transmembrane</keyword>
<accession>A0A0E9XST1</accession>
<sequence length="75" mass="8472">MCLPQPTTWYRNTRFVGLEFENSAPQNGHILWSHACVIWSASCAAILFKLCLFCFVGPVLLLKCDIPYRIVVVVA</sequence>
<evidence type="ECO:0000313" key="2">
    <source>
        <dbReference type="EMBL" id="JAI05487.1"/>
    </source>
</evidence>
<organism evidence="2">
    <name type="scientific">Anguilla anguilla</name>
    <name type="common">European freshwater eel</name>
    <name type="synonym">Muraena anguilla</name>
    <dbReference type="NCBI Taxonomy" id="7936"/>
    <lineage>
        <taxon>Eukaryota</taxon>
        <taxon>Metazoa</taxon>
        <taxon>Chordata</taxon>
        <taxon>Craniata</taxon>
        <taxon>Vertebrata</taxon>
        <taxon>Euteleostomi</taxon>
        <taxon>Actinopterygii</taxon>
        <taxon>Neopterygii</taxon>
        <taxon>Teleostei</taxon>
        <taxon>Anguilliformes</taxon>
        <taxon>Anguillidae</taxon>
        <taxon>Anguilla</taxon>
    </lineage>
</organism>
<name>A0A0E9XST1_ANGAN</name>
<reference evidence="2" key="1">
    <citation type="submission" date="2014-11" db="EMBL/GenBank/DDBJ databases">
        <authorList>
            <person name="Amaro Gonzalez C."/>
        </authorList>
    </citation>
    <scope>NUCLEOTIDE SEQUENCE</scope>
</reference>
<evidence type="ECO:0000256" key="1">
    <source>
        <dbReference type="SAM" id="Phobius"/>
    </source>
</evidence>
<keyword evidence="1" id="KW-1133">Transmembrane helix</keyword>
<protein>
    <submittedName>
        <fullName evidence="2">Uncharacterized protein</fullName>
    </submittedName>
</protein>